<dbReference type="EMBL" id="JANFXK010000041">
    <property type="protein sequence ID" value="MCQ4638577.1"/>
    <property type="molecule type" value="Genomic_DNA"/>
</dbReference>
<evidence type="ECO:0000313" key="1">
    <source>
        <dbReference type="EMBL" id="MCQ4638577.1"/>
    </source>
</evidence>
<name>A0ABT1RTR6_9FIRM</name>
<dbReference type="RefSeq" id="WP_256133784.1">
    <property type="nucleotide sequence ID" value="NZ_JANFXK010000041.1"/>
</dbReference>
<proteinExistence type="predicted"/>
<organism evidence="1 2">
    <name type="scientific">Anaerovorax odorimutans</name>
    <dbReference type="NCBI Taxonomy" id="109327"/>
    <lineage>
        <taxon>Bacteria</taxon>
        <taxon>Bacillati</taxon>
        <taxon>Bacillota</taxon>
        <taxon>Clostridia</taxon>
        <taxon>Peptostreptococcales</taxon>
        <taxon>Anaerovoracaceae</taxon>
        <taxon>Anaerovorax</taxon>
    </lineage>
</organism>
<protein>
    <submittedName>
        <fullName evidence="1">Uncharacterized protein</fullName>
    </submittedName>
</protein>
<accession>A0ABT1RTR6</accession>
<reference evidence="1 2" key="1">
    <citation type="submission" date="2022-06" db="EMBL/GenBank/DDBJ databases">
        <title>Isolation of gut microbiota from human fecal samples.</title>
        <authorList>
            <person name="Pamer E.G."/>
            <person name="Barat B."/>
            <person name="Waligurski E."/>
            <person name="Medina S."/>
            <person name="Paddock L."/>
            <person name="Mostad J."/>
        </authorList>
    </citation>
    <scope>NUCLEOTIDE SEQUENCE [LARGE SCALE GENOMIC DNA]</scope>
    <source>
        <strain evidence="1 2">SL.3.17</strain>
    </source>
</reference>
<gene>
    <name evidence="1" type="ORF">NE619_17755</name>
</gene>
<evidence type="ECO:0000313" key="2">
    <source>
        <dbReference type="Proteomes" id="UP001524502"/>
    </source>
</evidence>
<sequence>MENCFAFNKKRQECTCLSQKKCIGFKDCCFYKGAYQAIHEAANSPRDLTYWPKTEEIIEMIRDNQRG</sequence>
<dbReference type="Proteomes" id="UP001524502">
    <property type="component" value="Unassembled WGS sequence"/>
</dbReference>
<comment type="caution">
    <text evidence="1">The sequence shown here is derived from an EMBL/GenBank/DDBJ whole genome shotgun (WGS) entry which is preliminary data.</text>
</comment>
<keyword evidence="2" id="KW-1185">Reference proteome</keyword>